<keyword evidence="1" id="KW-1133">Transmembrane helix</keyword>
<feature type="domain" description="GGDEF" evidence="2">
    <location>
        <begin position="323"/>
        <end position="456"/>
    </location>
</feature>
<sequence length="463" mass="48811">MRSRRLAVCLVILLGLVLVGGAGWLLTDTVARSQTEVLQEFDTRAEVSAAVIASALGANDAKTREFCEAAFAGTAAEMARTDYRAQFDVPEYAIITGDGKLLYGTPASFAARAAGWVSNPGFQDAKRTGKLAWGDIMTDRSDPMVNAFQPFATPGGTRMLVLTTRVRDVTSVAAGALKATGTTAYLIDANERVLVAPDATPAGTVMPDAGLLSVLRADKAVETGDRYVAARAVSGSSWRIVTTASKATVLQSVRSTARVGWVLFAAFTAAIITILFVGAVVLTGASRLAHARLHDTLTELPGRALFMQQAEEVLAEQRRRGRTSVAALFLDLDGFKPVNDTYGHSTGDALLKQVAQRLRAGVRGHDLVCRFGGDEFLVLCSDLESPADVDAVAGHILKSLSEPYEIDGRTVTIGTSIGIAVPADPAQPAGALFHDADVALYQAKEAGRGRIVHFRAAPASAPA</sequence>
<evidence type="ECO:0000256" key="1">
    <source>
        <dbReference type="SAM" id="Phobius"/>
    </source>
</evidence>
<dbReference type="NCBIfam" id="TIGR00254">
    <property type="entry name" value="GGDEF"/>
    <property type="match status" value="1"/>
</dbReference>
<keyword evidence="1" id="KW-0472">Membrane</keyword>
<dbReference type="CDD" id="cd18774">
    <property type="entry name" value="PDC2_HK_sensor"/>
    <property type="match status" value="1"/>
</dbReference>
<evidence type="ECO:0000313" key="4">
    <source>
        <dbReference type="Proteomes" id="UP001519654"/>
    </source>
</evidence>
<dbReference type="Gene3D" id="3.30.70.270">
    <property type="match status" value="1"/>
</dbReference>
<keyword evidence="3" id="KW-0808">Transferase</keyword>
<dbReference type="InterPro" id="IPR052163">
    <property type="entry name" value="DGC-Regulatory_Protein"/>
</dbReference>
<dbReference type="SMART" id="SM00267">
    <property type="entry name" value="GGDEF"/>
    <property type="match status" value="1"/>
</dbReference>
<proteinExistence type="predicted"/>
<dbReference type="EMBL" id="JAHKKG010000006">
    <property type="protein sequence ID" value="MBU2666214.1"/>
    <property type="molecule type" value="Genomic_DNA"/>
</dbReference>
<organism evidence="3 4">
    <name type="scientific">Paractinoplanes bogorensis</name>
    <dbReference type="NCBI Taxonomy" id="1610840"/>
    <lineage>
        <taxon>Bacteria</taxon>
        <taxon>Bacillati</taxon>
        <taxon>Actinomycetota</taxon>
        <taxon>Actinomycetes</taxon>
        <taxon>Micromonosporales</taxon>
        <taxon>Micromonosporaceae</taxon>
        <taxon>Paractinoplanes</taxon>
    </lineage>
</organism>
<reference evidence="3 4" key="1">
    <citation type="submission" date="2021-06" db="EMBL/GenBank/DDBJ databases">
        <title>Actinoplanes lichenicola sp. nov., and Actinoplanes ovalisporus sp. nov., isolated from lichen in Thailand.</title>
        <authorList>
            <person name="Saeng-In P."/>
            <person name="Kanchanasin P."/>
            <person name="Yuki M."/>
            <person name="Kudo T."/>
            <person name="Ohkuma M."/>
            <person name="Phongsopitanun W."/>
            <person name="Tanasupawat S."/>
        </authorList>
    </citation>
    <scope>NUCLEOTIDE SEQUENCE [LARGE SCALE GENOMIC DNA]</scope>
    <source>
        <strain evidence="3 4">NBRC 110975</strain>
    </source>
</reference>
<dbReference type="PROSITE" id="PS50887">
    <property type="entry name" value="GGDEF"/>
    <property type="match status" value="1"/>
</dbReference>
<accession>A0ABS5YU58</accession>
<dbReference type="InterPro" id="IPR000160">
    <property type="entry name" value="GGDEF_dom"/>
</dbReference>
<gene>
    <name evidence="3" type="ORF">KOI35_22185</name>
</gene>
<dbReference type="Proteomes" id="UP001519654">
    <property type="component" value="Unassembled WGS sequence"/>
</dbReference>
<protein>
    <submittedName>
        <fullName evidence="3">Diguanylate cyclase</fullName>
        <ecNumber evidence="3">2.7.7.65</ecNumber>
    </submittedName>
</protein>
<keyword evidence="3" id="KW-0548">Nucleotidyltransferase</keyword>
<dbReference type="GO" id="GO:0052621">
    <property type="term" value="F:diguanylate cyclase activity"/>
    <property type="evidence" value="ECO:0007669"/>
    <property type="project" value="UniProtKB-EC"/>
</dbReference>
<evidence type="ECO:0000313" key="3">
    <source>
        <dbReference type="EMBL" id="MBU2666214.1"/>
    </source>
</evidence>
<keyword evidence="4" id="KW-1185">Reference proteome</keyword>
<dbReference type="PANTHER" id="PTHR46663:SF2">
    <property type="entry name" value="GGDEF DOMAIN-CONTAINING PROTEIN"/>
    <property type="match status" value="1"/>
</dbReference>
<dbReference type="InterPro" id="IPR043128">
    <property type="entry name" value="Rev_trsase/Diguanyl_cyclase"/>
</dbReference>
<keyword evidence="1" id="KW-0812">Transmembrane</keyword>
<dbReference type="PANTHER" id="PTHR46663">
    <property type="entry name" value="DIGUANYLATE CYCLASE DGCT-RELATED"/>
    <property type="match status" value="1"/>
</dbReference>
<feature type="transmembrane region" description="Helical" evidence="1">
    <location>
        <begin position="259"/>
        <end position="282"/>
    </location>
</feature>
<evidence type="ECO:0000259" key="2">
    <source>
        <dbReference type="PROSITE" id="PS50887"/>
    </source>
</evidence>
<comment type="caution">
    <text evidence="3">The sequence shown here is derived from an EMBL/GenBank/DDBJ whole genome shotgun (WGS) entry which is preliminary data.</text>
</comment>
<dbReference type="Pfam" id="PF00990">
    <property type="entry name" value="GGDEF"/>
    <property type="match status" value="1"/>
</dbReference>
<dbReference type="SUPFAM" id="SSF55073">
    <property type="entry name" value="Nucleotide cyclase"/>
    <property type="match status" value="1"/>
</dbReference>
<dbReference type="EC" id="2.7.7.65" evidence="3"/>
<name>A0ABS5YU58_9ACTN</name>
<dbReference type="CDD" id="cd01949">
    <property type="entry name" value="GGDEF"/>
    <property type="match status" value="1"/>
</dbReference>
<dbReference type="InterPro" id="IPR029787">
    <property type="entry name" value="Nucleotide_cyclase"/>
</dbReference>